<name>A0A835U390_VANPL</name>
<evidence type="ECO:0000313" key="2">
    <source>
        <dbReference type="EMBL" id="KAG0446170.1"/>
    </source>
</evidence>
<sequence>MKKSGSTPSDTSMELLVLKGMVPAPYSGHFKFSDALAHGSSSLNLSARQPCFGLRQNSLGVVSVAFQTLGEPRSFGSVSLYNKVPFSYGSGESQLQCPDDPKAVTMPQQSPQQRSRLLKGRLHIISAALHDSWK</sequence>
<proteinExistence type="predicted"/>
<evidence type="ECO:0000313" key="3">
    <source>
        <dbReference type="Proteomes" id="UP000636800"/>
    </source>
</evidence>
<evidence type="ECO:0000313" key="4">
    <source>
        <dbReference type="Proteomes" id="UP000639772"/>
    </source>
</evidence>
<gene>
    <name evidence="2" type="ORF">HPP92_028959</name>
    <name evidence="1" type="ORF">HPP92_028970</name>
</gene>
<dbReference type="EMBL" id="JADCNM010000606">
    <property type="protein sequence ID" value="KAG0446161.1"/>
    <property type="molecule type" value="Genomic_DNA"/>
</dbReference>
<keyword evidence="3" id="KW-1185">Reference proteome</keyword>
<dbReference type="Proteomes" id="UP000636800">
    <property type="component" value="Unassembled WGS sequence"/>
</dbReference>
<dbReference type="Proteomes" id="UP000639772">
    <property type="component" value="Unassembled WGS sequence"/>
</dbReference>
<reference evidence="3 4" key="1">
    <citation type="journal article" date="2020" name="Nat. Food">
        <title>A phased Vanilla planifolia genome enables genetic improvement of flavour and production.</title>
        <authorList>
            <person name="Hasing T."/>
            <person name="Tang H."/>
            <person name="Brym M."/>
            <person name="Khazi F."/>
            <person name="Huang T."/>
            <person name="Chambers A.H."/>
        </authorList>
    </citation>
    <scope>NUCLEOTIDE SEQUENCE [LARGE SCALE GENOMIC DNA]</scope>
    <source>
        <tissue evidence="2">Leaf</tissue>
    </source>
</reference>
<organism evidence="2 3">
    <name type="scientific">Vanilla planifolia</name>
    <name type="common">Vanilla</name>
    <dbReference type="NCBI Taxonomy" id="51239"/>
    <lineage>
        <taxon>Eukaryota</taxon>
        <taxon>Viridiplantae</taxon>
        <taxon>Streptophyta</taxon>
        <taxon>Embryophyta</taxon>
        <taxon>Tracheophyta</taxon>
        <taxon>Spermatophyta</taxon>
        <taxon>Magnoliopsida</taxon>
        <taxon>Liliopsida</taxon>
        <taxon>Asparagales</taxon>
        <taxon>Orchidaceae</taxon>
        <taxon>Vanilloideae</taxon>
        <taxon>Vanilleae</taxon>
        <taxon>Vanilla</taxon>
    </lineage>
</organism>
<protein>
    <submittedName>
        <fullName evidence="2">Uncharacterized protein</fullName>
    </submittedName>
</protein>
<evidence type="ECO:0000313" key="1">
    <source>
        <dbReference type="EMBL" id="KAG0446161.1"/>
    </source>
</evidence>
<accession>A0A835U390</accession>
<dbReference type="AlphaFoldDB" id="A0A835U390"/>
<dbReference type="EMBL" id="JADCNL010000605">
    <property type="protein sequence ID" value="KAG0446170.1"/>
    <property type="molecule type" value="Genomic_DNA"/>
</dbReference>
<comment type="caution">
    <text evidence="2">The sequence shown here is derived from an EMBL/GenBank/DDBJ whole genome shotgun (WGS) entry which is preliminary data.</text>
</comment>